<dbReference type="PANTHER" id="PTHR46599:SF3">
    <property type="entry name" value="PIGGYBAC TRANSPOSABLE ELEMENT-DERIVED PROTEIN 4"/>
    <property type="match status" value="1"/>
</dbReference>
<dbReference type="Pfam" id="PF13843">
    <property type="entry name" value="DDE_Tnp_1_7"/>
    <property type="match status" value="1"/>
</dbReference>
<dbReference type="PANTHER" id="PTHR46599">
    <property type="entry name" value="PIGGYBAC TRANSPOSABLE ELEMENT-DERIVED PROTEIN 4"/>
    <property type="match status" value="1"/>
</dbReference>
<reference evidence="3 4" key="1">
    <citation type="journal article" date="2024" name="Genome Biol. Evol.">
        <title>Chromosome-level genome assembly of the viviparous eelpout Zoarces viviparus.</title>
        <authorList>
            <person name="Fuhrmann N."/>
            <person name="Brasseur M.V."/>
            <person name="Bakowski C.E."/>
            <person name="Podsiadlowski L."/>
            <person name="Prost S."/>
            <person name="Krehenwinkel H."/>
            <person name="Mayer C."/>
        </authorList>
    </citation>
    <scope>NUCLEOTIDE SEQUENCE [LARGE SCALE GENOMIC DNA]</scope>
    <source>
        <strain evidence="3">NO-MEL_2022_Ind0_liver</strain>
    </source>
</reference>
<organism evidence="3 4">
    <name type="scientific">Zoarces viviparus</name>
    <name type="common">Viviparous eelpout</name>
    <name type="synonym">Blennius viviparus</name>
    <dbReference type="NCBI Taxonomy" id="48416"/>
    <lineage>
        <taxon>Eukaryota</taxon>
        <taxon>Metazoa</taxon>
        <taxon>Chordata</taxon>
        <taxon>Craniata</taxon>
        <taxon>Vertebrata</taxon>
        <taxon>Euteleostomi</taxon>
        <taxon>Actinopterygii</taxon>
        <taxon>Neopterygii</taxon>
        <taxon>Teleostei</taxon>
        <taxon>Neoteleostei</taxon>
        <taxon>Acanthomorphata</taxon>
        <taxon>Eupercaria</taxon>
        <taxon>Perciformes</taxon>
        <taxon>Cottioidei</taxon>
        <taxon>Zoarcales</taxon>
        <taxon>Zoarcidae</taxon>
        <taxon>Zoarcinae</taxon>
        <taxon>Zoarces</taxon>
    </lineage>
</organism>
<evidence type="ECO:0000313" key="4">
    <source>
        <dbReference type="Proteomes" id="UP001488805"/>
    </source>
</evidence>
<evidence type="ECO:0000313" key="3">
    <source>
        <dbReference type="EMBL" id="KAK9528088.1"/>
    </source>
</evidence>
<name>A0AAW1F0A2_ZOAVI</name>
<feature type="region of interest" description="Disordered" evidence="1">
    <location>
        <begin position="1"/>
        <end position="31"/>
    </location>
</feature>
<evidence type="ECO:0000259" key="2">
    <source>
        <dbReference type="Pfam" id="PF13843"/>
    </source>
</evidence>
<evidence type="ECO:0000256" key="1">
    <source>
        <dbReference type="SAM" id="MobiDB-lite"/>
    </source>
</evidence>
<keyword evidence="4" id="KW-1185">Reference proteome</keyword>
<dbReference type="InterPro" id="IPR029526">
    <property type="entry name" value="PGBD"/>
</dbReference>
<proteinExistence type="predicted"/>
<sequence>MSRDRFRSITSNLHMSDPEEDSVNDQKRGTDYDPLQKVRSLLEIIRNCCKSVYHPKQHISVDERVATKARLSMKQYMKAKPTKCGLKLFVLADVNGYTVDYKLYTGKNHGASGKGLSFDVVVELVNKDYLGSGYIVYCDNFYTSLPLLFHHLSQQGQLSCPPTNKGKDTEKRQKASMGRKQCTVCHKSTPWMCEKCKVGLCLQLERNCFRDYHCS</sequence>
<feature type="domain" description="PiggyBac transposable element-derived protein" evidence="2">
    <location>
        <begin position="1"/>
        <end position="165"/>
    </location>
</feature>
<dbReference type="EMBL" id="JBCEZU010000112">
    <property type="protein sequence ID" value="KAK9528088.1"/>
    <property type="molecule type" value="Genomic_DNA"/>
</dbReference>
<accession>A0AAW1F0A2</accession>
<dbReference type="AlphaFoldDB" id="A0AAW1F0A2"/>
<gene>
    <name evidence="3" type="ORF">VZT92_014582</name>
</gene>
<dbReference type="Proteomes" id="UP001488805">
    <property type="component" value="Unassembled WGS sequence"/>
</dbReference>
<protein>
    <recommendedName>
        <fullName evidence="2">PiggyBac transposable element-derived protein domain-containing protein</fullName>
    </recommendedName>
</protein>
<comment type="caution">
    <text evidence="3">The sequence shown here is derived from an EMBL/GenBank/DDBJ whole genome shotgun (WGS) entry which is preliminary data.</text>
</comment>